<feature type="compositionally biased region" description="Polar residues" evidence="1">
    <location>
        <begin position="26"/>
        <end position="36"/>
    </location>
</feature>
<feature type="compositionally biased region" description="Low complexity" evidence="1">
    <location>
        <begin position="16"/>
        <end position="25"/>
    </location>
</feature>
<organism evidence="2 3">
    <name type="scientific">Ophiocordyceps sinensis (strain Co18 / CGMCC 3.14243)</name>
    <name type="common">Yarsagumba caterpillar fungus</name>
    <name type="synonym">Hirsutella sinensis</name>
    <dbReference type="NCBI Taxonomy" id="911162"/>
    <lineage>
        <taxon>Eukaryota</taxon>
        <taxon>Fungi</taxon>
        <taxon>Dikarya</taxon>
        <taxon>Ascomycota</taxon>
        <taxon>Pezizomycotina</taxon>
        <taxon>Sordariomycetes</taxon>
        <taxon>Hypocreomycetidae</taxon>
        <taxon>Hypocreales</taxon>
        <taxon>Ophiocordycipitaceae</taxon>
        <taxon>Ophiocordyceps</taxon>
    </lineage>
</organism>
<feature type="region of interest" description="Disordered" evidence="1">
    <location>
        <begin position="1"/>
        <end position="62"/>
    </location>
</feature>
<proteinExistence type="predicted"/>
<dbReference type="EMBL" id="KE652858">
    <property type="protein sequence ID" value="EQL00292.1"/>
    <property type="molecule type" value="Genomic_DNA"/>
</dbReference>
<feature type="region of interest" description="Disordered" evidence="1">
    <location>
        <begin position="220"/>
        <end position="240"/>
    </location>
</feature>
<dbReference type="OrthoDB" id="3918840at2759"/>
<dbReference type="Proteomes" id="UP000019374">
    <property type="component" value="Unassembled WGS sequence"/>
</dbReference>
<reference evidence="2 3" key="1">
    <citation type="journal article" date="2013" name="Chin. Sci. Bull.">
        <title>Genome survey uncovers the secrets of sex and lifestyle in caterpillar fungus.</title>
        <authorList>
            <person name="Hu X."/>
            <person name="Zhang Y."/>
            <person name="Xiao G."/>
            <person name="Zheng P."/>
            <person name="Xia Y."/>
            <person name="Zhang X."/>
            <person name="St Leger R.J."/>
            <person name="Liu X."/>
            <person name="Wang C."/>
        </authorList>
    </citation>
    <scope>NUCLEOTIDE SEQUENCE [LARGE SCALE GENOMIC DNA]</scope>
    <source>
        <strain evidence="3">Co18 / CGMCC 3.14243</strain>
        <tissue evidence="2">Fruit-body</tissue>
    </source>
</reference>
<evidence type="ECO:0000256" key="1">
    <source>
        <dbReference type="SAM" id="MobiDB-lite"/>
    </source>
</evidence>
<dbReference type="eggNOG" id="ENOG502S52Q">
    <property type="taxonomic scope" value="Eukaryota"/>
</dbReference>
<accession>T5AEX8</accession>
<sequence length="323" mass="34453">MNLQLPPARKKQKIVGQQPGQPGQGATPSPKTSKNASPEMRRAPEPLLCKDPECSSSPFGFPNEQALQLHIEEEHVRPMQDPVKFVKENLALALGLDSDGSPKKATHAAPAMSASTSKQGHPTPGNMAGTPMSHDMSMKRTASAASRPQDAKGAVKMDAGAASKQGDGKPTDASGVAATRADPWAGCTIDPQAFIANLGWEKGIGLPNIVSEVNMYRSLTPKDTPGSSKDCGSSEPNSDVSEGAALDIDVYWRNYENFDSDLLLGLNNANLEGDTMSKDANGQTLDPMVLLEPSFGPAPDWDDMNIDFTKPFELDPRFYSMAT</sequence>
<feature type="compositionally biased region" description="Basic and acidic residues" evidence="1">
    <location>
        <begin position="39"/>
        <end position="53"/>
    </location>
</feature>
<evidence type="ECO:0000313" key="3">
    <source>
        <dbReference type="Proteomes" id="UP000019374"/>
    </source>
</evidence>
<dbReference type="AlphaFoldDB" id="T5AEX8"/>
<gene>
    <name evidence="2" type="ORF">OCS_04000</name>
</gene>
<name>T5AEX8_OPHSC</name>
<feature type="compositionally biased region" description="Polar residues" evidence="1">
    <location>
        <begin position="225"/>
        <end position="240"/>
    </location>
</feature>
<dbReference type="HOGENOM" id="CLU_047992_0_0_1"/>
<protein>
    <submittedName>
        <fullName evidence="2">Uncharacterized protein</fullName>
    </submittedName>
</protein>
<feature type="region of interest" description="Disordered" evidence="1">
    <location>
        <begin position="97"/>
        <end position="176"/>
    </location>
</feature>
<evidence type="ECO:0000313" key="2">
    <source>
        <dbReference type="EMBL" id="EQL00292.1"/>
    </source>
</evidence>